<reference evidence="1" key="1">
    <citation type="submission" date="2014-09" db="EMBL/GenBank/DDBJ databases">
        <authorList>
            <person name="Magalhaes I.L.F."/>
            <person name="Oliveira U."/>
            <person name="Santos F.R."/>
            <person name="Vidigal T.H.D.A."/>
            <person name="Brescovit A.D."/>
            <person name="Santos A.J."/>
        </authorList>
    </citation>
    <scope>NUCLEOTIDE SEQUENCE</scope>
    <source>
        <tissue evidence="1">Shoot tissue taken approximately 20 cm above the soil surface</tissue>
    </source>
</reference>
<sequence length="23" mass="2714">MQSVTVFGWQGRDRTLNNYRATL</sequence>
<name>A0A0A9HT55_ARUDO</name>
<dbReference type="EMBL" id="GBRH01161818">
    <property type="protein sequence ID" value="JAE36078.1"/>
    <property type="molecule type" value="Transcribed_RNA"/>
</dbReference>
<evidence type="ECO:0000313" key="1">
    <source>
        <dbReference type="EMBL" id="JAE36078.1"/>
    </source>
</evidence>
<protein>
    <submittedName>
        <fullName evidence="1">Uncharacterized protein</fullName>
    </submittedName>
</protein>
<accession>A0A0A9HT55</accession>
<proteinExistence type="predicted"/>
<reference evidence="1" key="2">
    <citation type="journal article" date="2015" name="Data Brief">
        <title>Shoot transcriptome of the giant reed, Arundo donax.</title>
        <authorList>
            <person name="Barrero R.A."/>
            <person name="Guerrero F.D."/>
            <person name="Moolhuijzen P."/>
            <person name="Goolsby J.A."/>
            <person name="Tidwell J."/>
            <person name="Bellgard S.E."/>
            <person name="Bellgard M.I."/>
        </authorList>
    </citation>
    <scope>NUCLEOTIDE SEQUENCE</scope>
    <source>
        <tissue evidence="1">Shoot tissue taken approximately 20 cm above the soil surface</tissue>
    </source>
</reference>
<dbReference type="AlphaFoldDB" id="A0A0A9HT55"/>
<organism evidence="1">
    <name type="scientific">Arundo donax</name>
    <name type="common">Giant reed</name>
    <name type="synonym">Donax arundinaceus</name>
    <dbReference type="NCBI Taxonomy" id="35708"/>
    <lineage>
        <taxon>Eukaryota</taxon>
        <taxon>Viridiplantae</taxon>
        <taxon>Streptophyta</taxon>
        <taxon>Embryophyta</taxon>
        <taxon>Tracheophyta</taxon>
        <taxon>Spermatophyta</taxon>
        <taxon>Magnoliopsida</taxon>
        <taxon>Liliopsida</taxon>
        <taxon>Poales</taxon>
        <taxon>Poaceae</taxon>
        <taxon>PACMAD clade</taxon>
        <taxon>Arundinoideae</taxon>
        <taxon>Arundineae</taxon>
        <taxon>Arundo</taxon>
    </lineage>
</organism>